<feature type="signal peptide" evidence="1">
    <location>
        <begin position="1"/>
        <end position="23"/>
    </location>
</feature>
<comment type="caution">
    <text evidence="2">The sequence shown here is derived from an EMBL/GenBank/DDBJ whole genome shotgun (WGS) entry which is preliminary data.</text>
</comment>
<proteinExistence type="predicted"/>
<keyword evidence="1" id="KW-0732">Signal</keyword>
<gene>
    <name evidence="2" type="ORF">FVR03_18520</name>
</gene>
<feature type="chain" id="PRO_5022801366" description="DUF4890 domain-containing protein" evidence="1">
    <location>
        <begin position="24"/>
        <end position="109"/>
    </location>
</feature>
<dbReference type="OrthoDB" id="853757at2"/>
<sequence length="109" mass="12646">MKKNALLLFFCLGLLFCATGVQAQGPQNSTGKDEFWGTPKAATRGATADAVGAREADLDKRHNTYETGKRKNFKIMRYNDKKLQEYEKKEKQMLKQYKRQKKQLARRRD</sequence>
<dbReference type="EMBL" id="VRTY01000086">
    <property type="protein sequence ID" value="TXK33835.1"/>
    <property type="molecule type" value="Genomic_DNA"/>
</dbReference>
<keyword evidence="3" id="KW-1185">Reference proteome</keyword>
<protein>
    <recommendedName>
        <fullName evidence="4">DUF4890 domain-containing protein</fullName>
    </recommendedName>
</protein>
<evidence type="ECO:0000313" key="2">
    <source>
        <dbReference type="EMBL" id="TXK33835.1"/>
    </source>
</evidence>
<name>A0A5C8J7A6_9BACT</name>
<dbReference type="Proteomes" id="UP000321926">
    <property type="component" value="Unassembled WGS sequence"/>
</dbReference>
<evidence type="ECO:0000313" key="3">
    <source>
        <dbReference type="Proteomes" id="UP000321926"/>
    </source>
</evidence>
<evidence type="ECO:0000256" key="1">
    <source>
        <dbReference type="SAM" id="SignalP"/>
    </source>
</evidence>
<accession>A0A5C8J7A6</accession>
<dbReference type="RefSeq" id="WP_147923259.1">
    <property type="nucleotide sequence ID" value="NZ_VRTY01000086.1"/>
</dbReference>
<dbReference type="AlphaFoldDB" id="A0A5C8J7A6"/>
<reference evidence="2 3" key="1">
    <citation type="submission" date="2019-08" db="EMBL/GenBank/DDBJ databases">
        <authorList>
            <person name="Shi S."/>
        </authorList>
    </citation>
    <scope>NUCLEOTIDE SEQUENCE [LARGE SCALE GENOMIC DNA]</scope>
    <source>
        <strain evidence="2 3">GY10130</strain>
    </source>
</reference>
<organism evidence="2 3">
    <name type="scientific">Pontibacter qinzhouensis</name>
    <dbReference type="NCBI Taxonomy" id="2603253"/>
    <lineage>
        <taxon>Bacteria</taxon>
        <taxon>Pseudomonadati</taxon>
        <taxon>Bacteroidota</taxon>
        <taxon>Cytophagia</taxon>
        <taxon>Cytophagales</taxon>
        <taxon>Hymenobacteraceae</taxon>
        <taxon>Pontibacter</taxon>
    </lineage>
</organism>
<evidence type="ECO:0008006" key="4">
    <source>
        <dbReference type="Google" id="ProtNLM"/>
    </source>
</evidence>